<keyword evidence="2" id="KW-1185">Reference proteome</keyword>
<dbReference type="RefSeq" id="WP_143019799.1">
    <property type="nucleotide sequence ID" value="NZ_FMZO01000008.1"/>
</dbReference>
<sequence>MLFLFIYVGCNKAIHEKDGADTLSEKKKNVKGASYKKGDFVFSMTNLRKITSPRSLTADPIIQPTHLYMVFKPVTAAHYQAIEDKHIPVYPFPLATDSLDVSDPDYSTLYTFLPIKNAGDLPNCPYTLLDSVCLLNPESPAAALAYQAAGKVFPFSVNSGGGEGGPDDPCDPWEYCPVVPDPPIDPPPPPHHPAPLLPADNRLAPFTVTYNGCSMNTDENYPSGRITVEETQWGNGGIAYEGVADVRVEILGPMGQRVVAQTDRYGCFKATSAIIGFRPPVGPRLPVIMNVIFESDRKEIRGYNDLANLGQYNLPLKHIYGNISYSMNNANISYERNTDDQDNDAKYYVAATVNNALYEFDENAAADGILPPPYGIQILVHRFAGDGAAPMFAQMSGTYPVQMGTIKSFFIGAA</sequence>
<dbReference type="Proteomes" id="UP000198757">
    <property type="component" value="Unassembled WGS sequence"/>
</dbReference>
<dbReference type="AlphaFoldDB" id="A0A1G6UA01"/>
<evidence type="ECO:0000313" key="2">
    <source>
        <dbReference type="Proteomes" id="UP000198757"/>
    </source>
</evidence>
<dbReference type="EMBL" id="FMZO01000008">
    <property type="protein sequence ID" value="SDD38119.1"/>
    <property type="molecule type" value="Genomic_DNA"/>
</dbReference>
<evidence type="ECO:0000313" key="1">
    <source>
        <dbReference type="EMBL" id="SDD38119.1"/>
    </source>
</evidence>
<dbReference type="OrthoDB" id="681802at2"/>
<protein>
    <submittedName>
        <fullName evidence="1">Uncharacterized protein</fullName>
    </submittedName>
</protein>
<feature type="non-terminal residue" evidence="1">
    <location>
        <position position="414"/>
    </location>
</feature>
<organism evidence="1 2">
    <name type="scientific">Niabella drilacis (strain DSM 25811 / CCM 8410 / CCUG 62505 / LMG 26954 / E90)</name>
    <dbReference type="NCBI Taxonomy" id="1285928"/>
    <lineage>
        <taxon>Bacteria</taxon>
        <taxon>Pseudomonadati</taxon>
        <taxon>Bacteroidota</taxon>
        <taxon>Chitinophagia</taxon>
        <taxon>Chitinophagales</taxon>
        <taxon>Chitinophagaceae</taxon>
        <taxon>Niabella</taxon>
    </lineage>
</organism>
<accession>A0A1G6UA01</accession>
<proteinExistence type="predicted"/>
<reference evidence="2" key="1">
    <citation type="submission" date="2016-10" db="EMBL/GenBank/DDBJ databases">
        <authorList>
            <person name="Varghese N."/>
            <person name="Submissions S."/>
        </authorList>
    </citation>
    <scope>NUCLEOTIDE SEQUENCE [LARGE SCALE GENOMIC DNA]</scope>
    <source>
        <strain evidence="2">DSM 25811 / CCM 8410 / LMG 26954 / E90</strain>
    </source>
</reference>
<gene>
    <name evidence="1" type="ORF">SAMN04487894_108197</name>
</gene>
<name>A0A1G6UA01_NIADE</name>